<name>A0A1R2BRX3_9CILI</name>
<proteinExistence type="predicted"/>
<organism evidence="3 4">
    <name type="scientific">Stentor coeruleus</name>
    <dbReference type="NCBI Taxonomy" id="5963"/>
    <lineage>
        <taxon>Eukaryota</taxon>
        <taxon>Sar</taxon>
        <taxon>Alveolata</taxon>
        <taxon>Ciliophora</taxon>
        <taxon>Postciliodesmatophora</taxon>
        <taxon>Heterotrichea</taxon>
        <taxon>Heterotrichida</taxon>
        <taxon>Stentoridae</taxon>
        <taxon>Stentor</taxon>
    </lineage>
</organism>
<dbReference type="Proteomes" id="UP000187209">
    <property type="component" value="Unassembled WGS sequence"/>
</dbReference>
<feature type="domain" description="MaoC-like" evidence="1">
    <location>
        <begin position="171"/>
        <end position="282"/>
    </location>
</feature>
<comment type="caution">
    <text evidence="3">The sequence shown here is derived from an EMBL/GenBank/DDBJ whole genome shotgun (WGS) entry which is preliminary data.</text>
</comment>
<evidence type="ECO:0000259" key="1">
    <source>
        <dbReference type="Pfam" id="PF01575"/>
    </source>
</evidence>
<dbReference type="SUPFAM" id="SSF54637">
    <property type="entry name" value="Thioesterase/thiol ester dehydrase-isomerase"/>
    <property type="match status" value="2"/>
</dbReference>
<accession>A0A1R2BRX3</accession>
<evidence type="ECO:0000313" key="4">
    <source>
        <dbReference type="Proteomes" id="UP000187209"/>
    </source>
</evidence>
<dbReference type="CDD" id="cd03448">
    <property type="entry name" value="HDE_HSD"/>
    <property type="match status" value="1"/>
</dbReference>
<gene>
    <name evidence="3" type="ORF">SteCoe_20440</name>
</gene>
<dbReference type="Pfam" id="PF22622">
    <property type="entry name" value="MFE-2_hydrat-2_N"/>
    <property type="match status" value="1"/>
</dbReference>
<dbReference type="PANTHER" id="PTHR13078">
    <property type="entry name" value="PEROXISOMAL MULTIFUNCTIONAL ENZYME TYPE 2-RELATED"/>
    <property type="match status" value="1"/>
</dbReference>
<dbReference type="GO" id="GO:0044594">
    <property type="term" value="F:17-beta-hydroxysteroid dehydrogenase (NAD+) activity"/>
    <property type="evidence" value="ECO:0007669"/>
    <property type="project" value="TreeGrafter"/>
</dbReference>
<dbReference type="PANTHER" id="PTHR13078:SF56">
    <property type="entry name" value="PEROXISOMAL MULTIFUNCTIONAL ENZYME TYPE 2"/>
    <property type="match status" value="1"/>
</dbReference>
<dbReference type="AlphaFoldDB" id="A0A1R2BRX3"/>
<protein>
    <submittedName>
        <fullName evidence="3">Uncharacterized protein</fullName>
    </submittedName>
</protein>
<keyword evidence="4" id="KW-1185">Reference proteome</keyword>
<dbReference type="GO" id="GO:0004300">
    <property type="term" value="F:enoyl-CoA hydratase activity"/>
    <property type="evidence" value="ECO:0007669"/>
    <property type="project" value="TreeGrafter"/>
</dbReference>
<dbReference type="GO" id="GO:0003857">
    <property type="term" value="F:(3S)-3-hydroxyacyl-CoA dehydrogenase (NAD+) activity"/>
    <property type="evidence" value="ECO:0007669"/>
    <property type="project" value="TreeGrafter"/>
</dbReference>
<dbReference type="InterPro" id="IPR029069">
    <property type="entry name" value="HotDog_dom_sf"/>
</dbReference>
<dbReference type="EMBL" id="MPUH01000467">
    <property type="protein sequence ID" value="OMJ79514.1"/>
    <property type="molecule type" value="Genomic_DNA"/>
</dbReference>
<dbReference type="InterPro" id="IPR002539">
    <property type="entry name" value="MaoC-like_dom"/>
</dbReference>
<feature type="domain" description="Peroxisomal multifunctional enzyme type 2-like N-terminal" evidence="2">
    <location>
        <begin position="22"/>
        <end position="153"/>
    </location>
</feature>
<dbReference type="Pfam" id="PF01575">
    <property type="entry name" value="MaoC_dehydratas"/>
    <property type="match status" value="1"/>
</dbReference>
<sequence length="297" mass="33123">MKPTKVIADKVRGYKLKDTVHRYGEIQTILYALGIGTSQDPMNLKELDFTYERAENFKVMPTFGVTIGKMDDVFEGLMSCPGLPEFNPMMLLHGEQKLEIFNPYPKAQTVTLKSEFIDVADKGKGALVSLGSTLIDEKNLPICRNTIRLYIRGIGDFGDKGLTRETYPSIPKTAPEKVSIDSTSQNQAILYRLAGDLNPLHISPDMAALGGFDRPILHGLCFFGYAAKAVLKEFLDYDVGRFKSISARFTSHVFPGETLVTEMWAYPTGVIFQQKTKERGKICSQGYVEFNQAAPKL</sequence>
<reference evidence="3 4" key="1">
    <citation type="submission" date="2016-11" db="EMBL/GenBank/DDBJ databases">
        <title>The macronuclear genome of Stentor coeruleus: a giant cell with tiny introns.</title>
        <authorList>
            <person name="Slabodnick M."/>
            <person name="Ruby J.G."/>
            <person name="Reiff S.B."/>
            <person name="Swart E.C."/>
            <person name="Gosai S."/>
            <person name="Prabakaran S."/>
            <person name="Witkowska E."/>
            <person name="Larue G.E."/>
            <person name="Fisher S."/>
            <person name="Freeman R.M."/>
            <person name="Gunawardena J."/>
            <person name="Chu W."/>
            <person name="Stover N.A."/>
            <person name="Gregory B.D."/>
            <person name="Nowacki M."/>
            <person name="Derisi J."/>
            <person name="Roy S.W."/>
            <person name="Marshall W.F."/>
            <person name="Sood P."/>
        </authorList>
    </citation>
    <scope>NUCLEOTIDE SEQUENCE [LARGE SCALE GENOMIC DNA]</scope>
    <source>
        <strain evidence="3">WM001</strain>
    </source>
</reference>
<dbReference type="GO" id="GO:0006635">
    <property type="term" value="P:fatty acid beta-oxidation"/>
    <property type="evidence" value="ECO:0007669"/>
    <property type="project" value="TreeGrafter"/>
</dbReference>
<dbReference type="Gene3D" id="3.10.129.10">
    <property type="entry name" value="Hotdog Thioesterase"/>
    <property type="match status" value="2"/>
</dbReference>
<dbReference type="GO" id="GO:0005777">
    <property type="term" value="C:peroxisome"/>
    <property type="evidence" value="ECO:0007669"/>
    <property type="project" value="TreeGrafter"/>
</dbReference>
<dbReference type="OrthoDB" id="60204at2759"/>
<dbReference type="InterPro" id="IPR054357">
    <property type="entry name" value="MFE-2_N"/>
</dbReference>
<evidence type="ECO:0000313" key="3">
    <source>
        <dbReference type="EMBL" id="OMJ79514.1"/>
    </source>
</evidence>
<evidence type="ECO:0000259" key="2">
    <source>
        <dbReference type="Pfam" id="PF22622"/>
    </source>
</evidence>